<reference evidence="1 2" key="1">
    <citation type="submission" date="2020-01" db="EMBL/GenBank/DDBJ databases">
        <title>Investigation of new actinobacteria for the biodesulphurisation of diesel fuel.</title>
        <authorList>
            <person name="Athi Narayanan S.M."/>
        </authorList>
    </citation>
    <scope>NUCLEOTIDE SEQUENCE [LARGE SCALE GENOMIC DNA]</scope>
    <source>
        <strain evidence="1 2">213E</strain>
    </source>
</reference>
<gene>
    <name evidence="1" type="ORF">GYA93_15725</name>
</gene>
<organism evidence="1 2">
    <name type="scientific">Gordonia desulfuricans</name>
    <dbReference type="NCBI Taxonomy" id="89051"/>
    <lineage>
        <taxon>Bacteria</taxon>
        <taxon>Bacillati</taxon>
        <taxon>Actinomycetota</taxon>
        <taxon>Actinomycetes</taxon>
        <taxon>Mycobacteriales</taxon>
        <taxon>Gordoniaceae</taxon>
        <taxon>Gordonia</taxon>
    </lineage>
</organism>
<evidence type="ECO:0000313" key="2">
    <source>
        <dbReference type="Proteomes" id="UP000466307"/>
    </source>
</evidence>
<evidence type="ECO:0000313" key="1">
    <source>
        <dbReference type="EMBL" id="NDK91021.1"/>
    </source>
</evidence>
<keyword evidence="2" id="KW-1185">Reference proteome</keyword>
<proteinExistence type="predicted"/>
<dbReference type="Proteomes" id="UP000466307">
    <property type="component" value="Unassembled WGS sequence"/>
</dbReference>
<name>A0A7K3LSN2_9ACTN</name>
<dbReference type="EMBL" id="JAADZU010000054">
    <property type="protein sequence ID" value="NDK91021.1"/>
    <property type="molecule type" value="Genomic_DNA"/>
</dbReference>
<sequence>MIVCENILLSGQRGPRIDQIATSTFYLPPIRAEAAEDVVYEFSIETLEGAPASASLGVFFEAAIRTTGGAVGDQSDFTDANPMWRQLNAMDDGALLLDGDWPTRMANQATTFPRGPIVRRIKGGVTHRLRVTPSYSGGTSPAFVMSCTAKVRYL</sequence>
<dbReference type="RefSeq" id="WP_059036653.1">
    <property type="nucleotide sequence ID" value="NZ_JAADZU010000054.1"/>
</dbReference>
<dbReference type="AlphaFoldDB" id="A0A7K3LSN2"/>
<comment type="caution">
    <text evidence="1">The sequence shown here is derived from an EMBL/GenBank/DDBJ whole genome shotgun (WGS) entry which is preliminary data.</text>
</comment>
<protein>
    <submittedName>
        <fullName evidence="1">Uncharacterized protein</fullName>
    </submittedName>
</protein>
<accession>A0A7K3LSN2</accession>